<comment type="subcellular location">
    <subcellularLocation>
        <location evidence="1">Nucleus</location>
    </subcellularLocation>
</comment>
<dbReference type="InterPro" id="IPR004210">
    <property type="entry name" value="BESS_motif"/>
</dbReference>
<evidence type="ECO:0000313" key="4">
    <source>
        <dbReference type="Proteomes" id="UP000735302"/>
    </source>
</evidence>
<evidence type="ECO:0000313" key="3">
    <source>
        <dbReference type="EMBL" id="GFN87886.1"/>
    </source>
</evidence>
<reference evidence="3 4" key="1">
    <citation type="journal article" date="2021" name="Elife">
        <title>Chloroplast acquisition without the gene transfer in kleptoplastic sea slugs, Plakobranchus ocellatus.</title>
        <authorList>
            <person name="Maeda T."/>
            <person name="Takahashi S."/>
            <person name="Yoshida T."/>
            <person name="Shimamura S."/>
            <person name="Takaki Y."/>
            <person name="Nagai Y."/>
            <person name="Toyoda A."/>
            <person name="Suzuki Y."/>
            <person name="Arimoto A."/>
            <person name="Ishii H."/>
            <person name="Satoh N."/>
            <person name="Nishiyama T."/>
            <person name="Hasebe M."/>
            <person name="Maruyama T."/>
            <person name="Minagawa J."/>
            <person name="Obokata J."/>
            <person name="Shigenobu S."/>
        </authorList>
    </citation>
    <scope>NUCLEOTIDE SEQUENCE [LARGE SCALE GENOMIC DNA]</scope>
</reference>
<name>A0AAV3YY42_9GAST</name>
<dbReference type="AlphaFoldDB" id="A0AAV3YY42"/>
<sequence length="102" mass="11632">MSPAAVIETEMIEAAKRLGNKNEHEISEEEHFFENLVPKLKQMSPLDRMECQGEIHMIVLKYMKKCLVEPDSATETHPHLPVLTPMAMVHSLMNSIDVVKSF</sequence>
<proteinExistence type="predicted"/>
<organism evidence="3 4">
    <name type="scientific">Plakobranchus ocellatus</name>
    <dbReference type="NCBI Taxonomy" id="259542"/>
    <lineage>
        <taxon>Eukaryota</taxon>
        <taxon>Metazoa</taxon>
        <taxon>Spiralia</taxon>
        <taxon>Lophotrochozoa</taxon>
        <taxon>Mollusca</taxon>
        <taxon>Gastropoda</taxon>
        <taxon>Heterobranchia</taxon>
        <taxon>Euthyneura</taxon>
        <taxon>Panpulmonata</taxon>
        <taxon>Sacoglossa</taxon>
        <taxon>Placobranchoidea</taxon>
        <taxon>Plakobranchidae</taxon>
        <taxon>Plakobranchus</taxon>
    </lineage>
</organism>
<gene>
    <name evidence="3" type="ORF">PoB_001439200</name>
</gene>
<dbReference type="EMBL" id="BLXT01001819">
    <property type="protein sequence ID" value="GFN87886.1"/>
    <property type="molecule type" value="Genomic_DNA"/>
</dbReference>
<feature type="domain" description="BESS" evidence="2">
    <location>
        <begin position="26"/>
        <end position="65"/>
    </location>
</feature>
<dbReference type="Proteomes" id="UP000735302">
    <property type="component" value="Unassembled WGS sequence"/>
</dbReference>
<protein>
    <recommendedName>
        <fullName evidence="2">BESS domain-containing protein</fullName>
    </recommendedName>
</protein>
<accession>A0AAV3YY42</accession>
<comment type="caution">
    <text evidence="3">The sequence shown here is derived from an EMBL/GenBank/DDBJ whole genome shotgun (WGS) entry which is preliminary data.</text>
</comment>
<dbReference type="GO" id="GO:0005634">
    <property type="term" value="C:nucleus"/>
    <property type="evidence" value="ECO:0007669"/>
    <property type="project" value="UniProtKB-SubCell"/>
</dbReference>
<keyword evidence="4" id="KW-1185">Reference proteome</keyword>
<dbReference type="PROSITE" id="PS51031">
    <property type="entry name" value="BESS"/>
    <property type="match status" value="1"/>
</dbReference>
<evidence type="ECO:0000256" key="1">
    <source>
        <dbReference type="PROSITE-ProRule" id="PRU00371"/>
    </source>
</evidence>
<evidence type="ECO:0000259" key="2">
    <source>
        <dbReference type="PROSITE" id="PS51031"/>
    </source>
</evidence>
<keyword evidence="1" id="KW-0539">Nucleus</keyword>
<dbReference type="GO" id="GO:0003677">
    <property type="term" value="F:DNA binding"/>
    <property type="evidence" value="ECO:0007669"/>
    <property type="project" value="InterPro"/>
</dbReference>